<dbReference type="GO" id="GO:0005506">
    <property type="term" value="F:iron ion binding"/>
    <property type="evidence" value="ECO:0007669"/>
    <property type="project" value="InterPro"/>
</dbReference>
<dbReference type="Proteomes" id="UP000663850">
    <property type="component" value="Unassembled WGS sequence"/>
</dbReference>
<dbReference type="InterPro" id="IPR036396">
    <property type="entry name" value="Cyt_P450_sf"/>
</dbReference>
<evidence type="ECO:0008006" key="3">
    <source>
        <dbReference type="Google" id="ProtNLM"/>
    </source>
</evidence>
<dbReference type="InterPro" id="IPR001128">
    <property type="entry name" value="Cyt_P450"/>
</dbReference>
<evidence type="ECO:0000313" key="2">
    <source>
        <dbReference type="Proteomes" id="UP000663850"/>
    </source>
</evidence>
<dbReference type="Gene3D" id="1.10.630.10">
    <property type="entry name" value="Cytochrome P450"/>
    <property type="match status" value="1"/>
</dbReference>
<dbReference type="Pfam" id="PF00067">
    <property type="entry name" value="p450"/>
    <property type="match status" value="1"/>
</dbReference>
<reference evidence="1" key="1">
    <citation type="submission" date="2021-01" db="EMBL/GenBank/DDBJ databases">
        <authorList>
            <person name="Kaushik A."/>
        </authorList>
    </citation>
    <scope>NUCLEOTIDE SEQUENCE</scope>
    <source>
        <strain evidence="1">Type strain: AG8-Rh-89/</strain>
    </source>
</reference>
<protein>
    <recommendedName>
        <fullName evidence="3">Cytochrome P450</fullName>
    </recommendedName>
</protein>
<proteinExistence type="predicted"/>
<evidence type="ECO:0000313" key="1">
    <source>
        <dbReference type="EMBL" id="CAE6469118.1"/>
    </source>
</evidence>
<dbReference type="GO" id="GO:0020037">
    <property type="term" value="F:heme binding"/>
    <property type="evidence" value="ECO:0007669"/>
    <property type="project" value="InterPro"/>
</dbReference>
<gene>
    <name evidence="1" type="ORF">RDB_LOCUS59720</name>
</gene>
<dbReference type="SUPFAM" id="SSF48264">
    <property type="entry name" value="Cytochrome P450"/>
    <property type="match status" value="1"/>
</dbReference>
<organism evidence="1 2">
    <name type="scientific">Rhizoctonia solani</name>
    <dbReference type="NCBI Taxonomy" id="456999"/>
    <lineage>
        <taxon>Eukaryota</taxon>
        <taxon>Fungi</taxon>
        <taxon>Dikarya</taxon>
        <taxon>Basidiomycota</taxon>
        <taxon>Agaricomycotina</taxon>
        <taxon>Agaricomycetes</taxon>
        <taxon>Cantharellales</taxon>
        <taxon>Ceratobasidiaceae</taxon>
        <taxon>Rhizoctonia</taxon>
    </lineage>
</organism>
<dbReference type="EMBL" id="CAJMWZ010003082">
    <property type="protein sequence ID" value="CAE6469118.1"/>
    <property type="molecule type" value="Genomic_DNA"/>
</dbReference>
<name>A0A8H3BYV2_9AGAM</name>
<accession>A0A8H3BYV2</accession>
<comment type="caution">
    <text evidence="1">The sequence shown here is derived from an EMBL/GenBank/DDBJ whole genome shotgun (WGS) entry which is preliminary data.</text>
</comment>
<dbReference type="GO" id="GO:0004497">
    <property type="term" value="F:monooxygenase activity"/>
    <property type="evidence" value="ECO:0007669"/>
    <property type="project" value="InterPro"/>
</dbReference>
<sequence>MTFLGGPRACPGMRFSTLEMKGILSTPASSFKFDFSEEEITWRNDVIVKPYTPGRDGAIGAVPSMPMKVTLVVELD</sequence>
<dbReference type="GO" id="GO:0016705">
    <property type="term" value="F:oxidoreductase activity, acting on paired donors, with incorporation or reduction of molecular oxygen"/>
    <property type="evidence" value="ECO:0007669"/>
    <property type="project" value="InterPro"/>
</dbReference>
<dbReference type="AlphaFoldDB" id="A0A8H3BYV2"/>